<protein>
    <submittedName>
        <fullName evidence="2">CcdC protein domain-containing protein</fullName>
    </submittedName>
</protein>
<dbReference type="InterPro" id="IPR058247">
    <property type="entry name" value="DUF1453"/>
</dbReference>
<keyword evidence="1" id="KW-0812">Transmembrane</keyword>
<feature type="transmembrane region" description="Helical" evidence="1">
    <location>
        <begin position="85"/>
        <end position="103"/>
    </location>
</feature>
<dbReference type="EMBL" id="JBDIZK010000013">
    <property type="protein sequence ID" value="MEN3749348.1"/>
    <property type="molecule type" value="Genomic_DNA"/>
</dbReference>
<accession>A0ABV0BCS5</accession>
<organism evidence="2 3">
    <name type="scientific">Sphingomonas rustica</name>
    <dbReference type="NCBI Taxonomy" id="3103142"/>
    <lineage>
        <taxon>Bacteria</taxon>
        <taxon>Pseudomonadati</taxon>
        <taxon>Pseudomonadota</taxon>
        <taxon>Alphaproteobacteria</taxon>
        <taxon>Sphingomonadales</taxon>
        <taxon>Sphingomonadaceae</taxon>
        <taxon>Sphingomonas</taxon>
    </lineage>
</organism>
<sequence>MLHVPPRIALAKSHCLRKKRAMDNQAMQAGWISYAIFFVVIAVVLTLRVRRMSRHRPLKVEQLWIVPAIFLLITGFLYWRFPPQGLTIVWCLAALAIGALAGWQRGRMMEILVDPKTHEISQKASVWAMLFLLAMILIRYAAREIIALGGATWHLDVMTVTDVMIAFALGLISAQRLEMYIRAKRLLEAARAA</sequence>
<dbReference type="Pfam" id="PF07301">
    <property type="entry name" value="DUF1453"/>
    <property type="match status" value="1"/>
</dbReference>
<evidence type="ECO:0000256" key="1">
    <source>
        <dbReference type="SAM" id="Phobius"/>
    </source>
</evidence>
<feature type="transmembrane region" description="Helical" evidence="1">
    <location>
        <begin position="124"/>
        <end position="141"/>
    </location>
</feature>
<comment type="caution">
    <text evidence="2">The sequence shown here is derived from an EMBL/GenBank/DDBJ whole genome shotgun (WGS) entry which is preliminary data.</text>
</comment>
<reference evidence="2 3" key="1">
    <citation type="submission" date="2024-05" db="EMBL/GenBank/DDBJ databases">
        <title>Sphingomonas sp. HF-S3 16S ribosomal RNA gene Genome sequencing and assembly.</title>
        <authorList>
            <person name="Lee H."/>
        </authorList>
    </citation>
    <scope>NUCLEOTIDE SEQUENCE [LARGE SCALE GENOMIC DNA]</scope>
    <source>
        <strain evidence="2 3">HF-S3</strain>
    </source>
</reference>
<dbReference type="Proteomes" id="UP001427805">
    <property type="component" value="Unassembled WGS sequence"/>
</dbReference>
<gene>
    <name evidence="2" type="ORF">TPR58_19395</name>
</gene>
<keyword evidence="1" id="KW-1133">Transmembrane helix</keyword>
<evidence type="ECO:0000313" key="2">
    <source>
        <dbReference type="EMBL" id="MEN3749348.1"/>
    </source>
</evidence>
<keyword evidence="3" id="KW-1185">Reference proteome</keyword>
<feature type="transmembrane region" description="Helical" evidence="1">
    <location>
        <begin position="61"/>
        <end position="79"/>
    </location>
</feature>
<evidence type="ECO:0000313" key="3">
    <source>
        <dbReference type="Proteomes" id="UP001427805"/>
    </source>
</evidence>
<feature type="transmembrane region" description="Helical" evidence="1">
    <location>
        <begin position="31"/>
        <end position="49"/>
    </location>
</feature>
<keyword evidence="1" id="KW-0472">Membrane</keyword>
<feature type="transmembrane region" description="Helical" evidence="1">
    <location>
        <begin position="153"/>
        <end position="174"/>
    </location>
</feature>
<proteinExistence type="predicted"/>
<name>A0ABV0BCS5_9SPHN</name>